<name>A0ABY7F1I6_MYAAR</name>
<dbReference type="SUPFAM" id="SSF52540">
    <property type="entry name" value="P-loop containing nucleoside triphosphate hydrolases"/>
    <property type="match status" value="1"/>
</dbReference>
<evidence type="ECO:0008006" key="3">
    <source>
        <dbReference type="Google" id="ProtNLM"/>
    </source>
</evidence>
<protein>
    <recommendedName>
        <fullName evidence="3">ATP-dependent DNA helicase PIF1</fullName>
    </recommendedName>
</protein>
<gene>
    <name evidence="1" type="ORF">MAR_004719</name>
</gene>
<proteinExistence type="predicted"/>
<reference evidence="1" key="1">
    <citation type="submission" date="2022-11" db="EMBL/GenBank/DDBJ databases">
        <title>Centuries of genome instability and evolution in soft-shell clam transmissible cancer (bioRxiv).</title>
        <authorList>
            <person name="Hart S.F.M."/>
            <person name="Yonemitsu M.A."/>
            <person name="Giersch R.M."/>
            <person name="Beal B.F."/>
            <person name="Arriagada G."/>
            <person name="Davis B.W."/>
            <person name="Ostrander E.A."/>
            <person name="Goff S.P."/>
            <person name="Metzger M.J."/>
        </authorList>
    </citation>
    <scope>NUCLEOTIDE SEQUENCE</scope>
    <source>
        <strain evidence="1">MELC-2E11</strain>
        <tissue evidence="1">Siphon/mantle</tissue>
    </source>
</reference>
<dbReference type="InterPro" id="IPR027417">
    <property type="entry name" value="P-loop_NTPase"/>
</dbReference>
<dbReference type="EMBL" id="CP111020">
    <property type="protein sequence ID" value="WAR14614.1"/>
    <property type="molecule type" value="Genomic_DNA"/>
</dbReference>
<sequence>MRNLTDKLVNGLQGYVTGITEDGPVVKFAGNEVPIKKLKCTVFSPLKNMDVAVREQYPLKLAFAISIHKSQGMTLDRSSQPQKLTITVPEMVAIDDAEYDDATDNEEFDDEFDKDIRQIGELQNQNDNIELPEDLNIENIIESIHCQHVVTTHHFNTNKILEDLDKNKVKRFVQNEYLKLKSFLEPQQEAVEVNKMPASKQSEFYHKVHLYHTSVEFRLNCLSFFDISKIFTEKKVDLLTISNRPISKRTVTNASMARIRYIGGYCIAKSIAAYEDAVICVDLLSELKEEIREKFYNGVKQNCYSSYSNDTLESHCEIIYKKIIKQHLMVMLNQYRKDILESFNVEKKMSHRKQIQLSKPAGKGKGK</sequence>
<evidence type="ECO:0000313" key="1">
    <source>
        <dbReference type="EMBL" id="WAR14614.1"/>
    </source>
</evidence>
<evidence type="ECO:0000313" key="2">
    <source>
        <dbReference type="Proteomes" id="UP001164746"/>
    </source>
</evidence>
<accession>A0ABY7F1I6</accession>
<organism evidence="1 2">
    <name type="scientific">Mya arenaria</name>
    <name type="common">Soft-shell clam</name>
    <dbReference type="NCBI Taxonomy" id="6604"/>
    <lineage>
        <taxon>Eukaryota</taxon>
        <taxon>Metazoa</taxon>
        <taxon>Spiralia</taxon>
        <taxon>Lophotrochozoa</taxon>
        <taxon>Mollusca</taxon>
        <taxon>Bivalvia</taxon>
        <taxon>Autobranchia</taxon>
        <taxon>Heteroconchia</taxon>
        <taxon>Euheterodonta</taxon>
        <taxon>Imparidentia</taxon>
        <taxon>Neoheterodontei</taxon>
        <taxon>Myida</taxon>
        <taxon>Myoidea</taxon>
        <taxon>Myidae</taxon>
        <taxon>Mya</taxon>
    </lineage>
</organism>
<keyword evidence="2" id="KW-1185">Reference proteome</keyword>
<dbReference type="Proteomes" id="UP001164746">
    <property type="component" value="Chromosome 9"/>
</dbReference>
<dbReference type="PANTHER" id="PTHR23274">
    <property type="entry name" value="DNA HELICASE-RELATED"/>
    <property type="match status" value="1"/>
</dbReference>
<feature type="non-terminal residue" evidence="1">
    <location>
        <position position="1"/>
    </location>
</feature>
<dbReference type="PANTHER" id="PTHR23274:SF11">
    <property type="entry name" value="ATP-DEPENDENT DNA HELICASE PIF1"/>
    <property type="match status" value="1"/>
</dbReference>